<sequence length="299" mass="33407">MRIRLWLLLPIVVLLLAALVLHFLRLDVLLWQSWRLSSQALPEQALNLARYRVDIEALPVAGIDDDLSALTFNSQTGTLWSVLNGEPLLVELSTDGRLLRSVRLEGVSDMEGLTHVEGRRFVIAEERSQRLILLDLPDEAQVLDVSGLPSLSLGLDGEGNKGFEGLSWDERQQRLLVVRERDPLRVLEVRGFVDADPQTSLRVEVRELKPSDSPTLFMRDLSSLTWHAPSGHLLLLSDESHMLVEYAADGQPLSLLGLWRGMAGLRRTVPQAEGVTVGPDGAIYLVSEPNLFYRFTPQP</sequence>
<keyword evidence="3" id="KW-0472">Membrane</keyword>
<dbReference type="Pfam" id="PF06977">
    <property type="entry name" value="SdiA-regulated"/>
    <property type="match status" value="1"/>
</dbReference>
<dbReference type="GO" id="GO:0005886">
    <property type="term" value="C:plasma membrane"/>
    <property type="evidence" value="ECO:0007669"/>
    <property type="project" value="UniProtKB-SubCell"/>
</dbReference>
<name>A0A1I4THW6_9GAMM</name>
<proteinExistence type="predicted"/>
<accession>A0A1I4THW6</accession>
<dbReference type="STRING" id="1720063.SAMN05216217_11461"/>
<dbReference type="AlphaFoldDB" id="A0A1I4THW6"/>
<evidence type="ECO:0000313" key="4">
    <source>
        <dbReference type="EMBL" id="SFM76255.1"/>
    </source>
</evidence>
<dbReference type="SUPFAM" id="SSF50956">
    <property type="entry name" value="Thermostable phytase (3-phytase)"/>
    <property type="match status" value="1"/>
</dbReference>
<dbReference type="InterPro" id="IPR009722">
    <property type="entry name" value="YjiK/CarP"/>
</dbReference>
<protein>
    <submittedName>
        <fullName evidence="4">Uncharacterized protein YjiK</fullName>
    </submittedName>
</protein>
<keyword evidence="5" id="KW-1185">Reference proteome</keyword>
<evidence type="ECO:0000256" key="1">
    <source>
        <dbReference type="ARBA" id="ARBA00004236"/>
    </source>
</evidence>
<evidence type="ECO:0000313" key="5">
    <source>
        <dbReference type="Proteomes" id="UP000243629"/>
    </source>
</evidence>
<dbReference type="Proteomes" id="UP000243629">
    <property type="component" value="Unassembled WGS sequence"/>
</dbReference>
<evidence type="ECO:0000256" key="3">
    <source>
        <dbReference type="ARBA" id="ARBA00023136"/>
    </source>
</evidence>
<dbReference type="CDD" id="cd09971">
    <property type="entry name" value="SdiA-regulated"/>
    <property type="match status" value="1"/>
</dbReference>
<keyword evidence="2" id="KW-1003">Cell membrane</keyword>
<reference evidence="5" key="1">
    <citation type="submission" date="2016-10" db="EMBL/GenBank/DDBJ databases">
        <authorList>
            <person name="Varghese N."/>
            <person name="Submissions S."/>
        </authorList>
    </citation>
    <scope>NUCLEOTIDE SEQUENCE [LARGE SCALE GENOMIC DNA]</scope>
    <source>
        <strain evidence="5">DSM 24213</strain>
    </source>
</reference>
<comment type="subcellular location">
    <subcellularLocation>
        <location evidence="1">Cell membrane</location>
    </subcellularLocation>
</comment>
<evidence type="ECO:0000256" key="2">
    <source>
        <dbReference type="ARBA" id="ARBA00022475"/>
    </source>
</evidence>
<organism evidence="4 5">
    <name type="scientific">Halopseudomonas yangmingensis</name>
    <dbReference type="NCBI Taxonomy" id="1720063"/>
    <lineage>
        <taxon>Bacteria</taxon>
        <taxon>Pseudomonadati</taxon>
        <taxon>Pseudomonadota</taxon>
        <taxon>Gammaproteobacteria</taxon>
        <taxon>Pseudomonadales</taxon>
        <taxon>Pseudomonadaceae</taxon>
        <taxon>Halopseudomonas</taxon>
    </lineage>
</organism>
<gene>
    <name evidence="4" type="ORF">SAMN05216217_11461</name>
</gene>
<dbReference type="RefSeq" id="WP_245748219.1">
    <property type="nucleotide sequence ID" value="NZ_FOUI01000014.1"/>
</dbReference>
<dbReference type="EMBL" id="FOUI01000014">
    <property type="protein sequence ID" value="SFM76255.1"/>
    <property type="molecule type" value="Genomic_DNA"/>
</dbReference>